<keyword evidence="4" id="KW-1199">Hemostasis impairing toxin</keyword>
<gene>
    <name evidence="10" type="ORF">B5V51_3211</name>
</gene>
<evidence type="ECO:0000256" key="5">
    <source>
        <dbReference type="ARBA" id="ARBA00055534"/>
    </source>
</evidence>
<dbReference type="SUPFAM" id="SSF50494">
    <property type="entry name" value="Trypsin-like serine proteases"/>
    <property type="match status" value="1"/>
</dbReference>
<dbReference type="Pfam" id="PF00089">
    <property type="entry name" value="Trypsin"/>
    <property type="match status" value="1"/>
</dbReference>
<dbReference type="Gene3D" id="2.40.10.10">
    <property type="entry name" value="Trypsin-like serine proteases"/>
    <property type="match status" value="1"/>
</dbReference>
<evidence type="ECO:0000256" key="8">
    <source>
        <dbReference type="SAM" id="SignalP"/>
    </source>
</evidence>
<feature type="signal peptide" evidence="8">
    <location>
        <begin position="1"/>
        <end position="18"/>
    </location>
</feature>
<evidence type="ECO:0000256" key="4">
    <source>
        <dbReference type="ARBA" id="ARBA00023240"/>
    </source>
</evidence>
<sequence>MARLYVFGLLLAVGIVQGQWTNLYLFAASPADSELAYIEDIRSASPRIVGGWEAKDDQFPYTVSLRMVGPTGGVGACTGSILTNQWILTAAHCLARRFTYVVRLGQTNITRPGFMVEATERYIHEGYNQDSTGVQTEDIGLLKLDHYIPYGDSIQPIRIQSSQRMNVEYGDVQLTLSGYGRTDDWWAGGIVPDILYWTYQRGMTQQECRTWYPNSQVINVQTICSQYYDDPSQNPCTGDSGGPLTMVDVDGQVTQVGIMSFGSQRGCNTPNPQGFVRPDYYQDWIEKQTGISFDWDVEELESMHKNNLIDLLTL</sequence>
<keyword evidence="3" id="KW-1015">Disulfide bond</keyword>
<keyword evidence="7" id="KW-0720">Serine protease</keyword>
<dbReference type="InterPro" id="IPR033116">
    <property type="entry name" value="TRYPSIN_SER"/>
</dbReference>
<keyword evidence="2" id="KW-0800">Toxin</keyword>
<evidence type="ECO:0000256" key="2">
    <source>
        <dbReference type="ARBA" id="ARBA00022656"/>
    </source>
</evidence>
<feature type="chain" id="PRO_5012381724" description="Peptidase S1 domain-containing protein" evidence="8">
    <location>
        <begin position="19"/>
        <end position="314"/>
    </location>
</feature>
<dbReference type="PRINTS" id="PR00722">
    <property type="entry name" value="CHYMOTRYPSIN"/>
</dbReference>
<dbReference type="PANTHER" id="PTHR24250:SF50">
    <property type="entry name" value="PEPTIDASE S1 DOMAIN-CONTAINING PROTEIN"/>
    <property type="match status" value="1"/>
</dbReference>
<dbReference type="PROSITE" id="PS00134">
    <property type="entry name" value="TRYPSIN_HIS"/>
    <property type="match status" value="1"/>
</dbReference>
<protein>
    <recommendedName>
        <fullName evidence="9">Peptidase S1 domain-containing protein</fullName>
    </recommendedName>
</protein>
<dbReference type="PROSITE" id="PS50240">
    <property type="entry name" value="TRYPSIN_DOM"/>
    <property type="match status" value="1"/>
</dbReference>
<accession>A0A2A4K4P0</accession>
<evidence type="ECO:0000256" key="1">
    <source>
        <dbReference type="ARBA" id="ARBA00004239"/>
    </source>
</evidence>
<dbReference type="InterPro" id="IPR001314">
    <property type="entry name" value="Peptidase_S1A"/>
</dbReference>
<dbReference type="EMBL" id="NWSH01000176">
    <property type="protein sequence ID" value="PCG78733.1"/>
    <property type="molecule type" value="Genomic_DNA"/>
</dbReference>
<dbReference type="GO" id="GO:0006508">
    <property type="term" value="P:proteolysis"/>
    <property type="evidence" value="ECO:0007669"/>
    <property type="project" value="UniProtKB-KW"/>
</dbReference>
<dbReference type="PROSITE" id="PS00135">
    <property type="entry name" value="TRYPSIN_SER"/>
    <property type="match status" value="1"/>
</dbReference>
<comment type="function">
    <text evidence="5">Fibrinolytic activity; shows preferential cleavage of Arg-Gly bonds in all three fibrinogen chains. Contact with the caterpillars causes severe bleeding, due the anticoagulant effect of the protein.</text>
</comment>
<evidence type="ECO:0000256" key="7">
    <source>
        <dbReference type="RuleBase" id="RU363034"/>
    </source>
</evidence>
<dbReference type="InterPro" id="IPR043504">
    <property type="entry name" value="Peptidase_S1_PA_chymotrypsin"/>
</dbReference>
<organism evidence="10">
    <name type="scientific">Heliothis virescens</name>
    <name type="common">Tobacco budworm moth</name>
    <dbReference type="NCBI Taxonomy" id="7102"/>
    <lineage>
        <taxon>Eukaryota</taxon>
        <taxon>Metazoa</taxon>
        <taxon>Ecdysozoa</taxon>
        <taxon>Arthropoda</taxon>
        <taxon>Hexapoda</taxon>
        <taxon>Insecta</taxon>
        <taxon>Pterygota</taxon>
        <taxon>Neoptera</taxon>
        <taxon>Endopterygota</taxon>
        <taxon>Lepidoptera</taxon>
        <taxon>Glossata</taxon>
        <taxon>Ditrysia</taxon>
        <taxon>Noctuoidea</taxon>
        <taxon>Noctuidae</taxon>
        <taxon>Heliothinae</taxon>
        <taxon>Heliothis</taxon>
    </lineage>
</organism>
<dbReference type="FunFam" id="2.40.10.10:FF:000068">
    <property type="entry name" value="transmembrane protease serine 2"/>
    <property type="match status" value="1"/>
</dbReference>
<dbReference type="STRING" id="7102.A0A2A4K4P0"/>
<keyword evidence="8" id="KW-0732">Signal</keyword>
<name>A0A2A4K4P0_HELVI</name>
<comment type="caution">
    <text evidence="10">The sequence shown here is derived from an EMBL/GenBank/DDBJ whole genome shotgun (WGS) entry which is preliminary data.</text>
</comment>
<evidence type="ECO:0000256" key="3">
    <source>
        <dbReference type="ARBA" id="ARBA00023157"/>
    </source>
</evidence>
<dbReference type="GO" id="GO:0090729">
    <property type="term" value="F:toxin activity"/>
    <property type="evidence" value="ECO:0007669"/>
    <property type="project" value="UniProtKB-KW"/>
</dbReference>
<dbReference type="PANTHER" id="PTHR24250">
    <property type="entry name" value="CHYMOTRYPSIN-RELATED"/>
    <property type="match status" value="1"/>
</dbReference>
<feature type="domain" description="Peptidase S1" evidence="9">
    <location>
        <begin position="48"/>
        <end position="290"/>
    </location>
</feature>
<keyword evidence="7" id="KW-0378">Hydrolase</keyword>
<dbReference type="SMART" id="SM00020">
    <property type="entry name" value="Tryp_SPc"/>
    <property type="match status" value="1"/>
</dbReference>
<dbReference type="InterPro" id="IPR009003">
    <property type="entry name" value="Peptidase_S1_PA"/>
</dbReference>
<dbReference type="CDD" id="cd00190">
    <property type="entry name" value="Tryp_SPc"/>
    <property type="match status" value="1"/>
</dbReference>
<comment type="subcellular location">
    <subcellularLocation>
        <location evidence="1">Secreted</location>
        <location evidence="1">Extracellular space</location>
    </subcellularLocation>
</comment>
<keyword evidence="6" id="KW-1205">Fibrinolytic toxin</keyword>
<evidence type="ECO:0000256" key="6">
    <source>
        <dbReference type="ARBA" id="ARBA00084094"/>
    </source>
</evidence>
<dbReference type="InterPro" id="IPR018114">
    <property type="entry name" value="TRYPSIN_HIS"/>
</dbReference>
<dbReference type="GO" id="GO:0005576">
    <property type="term" value="C:extracellular region"/>
    <property type="evidence" value="ECO:0007669"/>
    <property type="project" value="UniProtKB-SubCell"/>
</dbReference>
<evidence type="ECO:0000313" key="10">
    <source>
        <dbReference type="EMBL" id="PCG78733.1"/>
    </source>
</evidence>
<evidence type="ECO:0000259" key="9">
    <source>
        <dbReference type="PROSITE" id="PS50240"/>
    </source>
</evidence>
<dbReference type="GO" id="GO:0004252">
    <property type="term" value="F:serine-type endopeptidase activity"/>
    <property type="evidence" value="ECO:0007669"/>
    <property type="project" value="InterPro"/>
</dbReference>
<proteinExistence type="predicted"/>
<dbReference type="AlphaFoldDB" id="A0A2A4K4P0"/>
<dbReference type="InterPro" id="IPR001254">
    <property type="entry name" value="Trypsin_dom"/>
</dbReference>
<keyword evidence="7" id="KW-0645">Protease</keyword>
<reference evidence="10" key="1">
    <citation type="submission" date="2017-09" db="EMBL/GenBank/DDBJ databases">
        <title>Contemporary evolution of a Lepidopteran species, Heliothis virescens, in response to modern agricultural practices.</title>
        <authorList>
            <person name="Fritz M.L."/>
            <person name="Deyonke A.M."/>
            <person name="Papanicolaou A."/>
            <person name="Micinski S."/>
            <person name="Westbrook J."/>
            <person name="Gould F."/>
        </authorList>
    </citation>
    <scope>NUCLEOTIDE SEQUENCE [LARGE SCALE GENOMIC DNA]</scope>
    <source>
        <strain evidence="10">HvINT-</strain>
        <tissue evidence="10">Whole body</tissue>
    </source>
</reference>